<reference evidence="11 12" key="1">
    <citation type="submission" date="2018-11" db="EMBL/GenBank/DDBJ databases">
        <title>Gordonia insulae sp. nov., isolated from an island soil.</title>
        <authorList>
            <person name="Kim Y.S."/>
            <person name="Kim S.B."/>
        </authorList>
    </citation>
    <scope>NUCLEOTIDE SEQUENCE [LARGE SCALE GENOMIC DNA]</scope>
    <source>
        <strain evidence="11 12">MMS17-SY073</strain>
    </source>
</reference>
<dbReference type="Pfam" id="PF01642">
    <property type="entry name" value="MM_CoA_mutase"/>
    <property type="match status" value="1"/>
</dbReference>
<dbReference type="GO" id="GO:0004494">
    <property type="term" value="F:methylmalonyl-CoA mutase activity"/>
    <property type="evidence" value="ECO:0007669"/>
    <property type="project" value="UniProtKB-EC"/>
</dbReference>
<keyword evidence="7 11" id="KW-0413">Isomerase</keyword>
<keyword evidence="12" id="KW-1185">Reference proteome</keyword>
<evidence type="ECO:0000256" key="5">
    <source>
        <dbReference type="ARBA" id="ARBA00012398"/>
    </source>
</evidence>
<feature type="region of interest" description="Disordered" evidence="9">
    <location>
        <begin position="1"/>
        <end position="41"/>
    </location>
</feature>
<evidence type="ECO:0000256" key="3">
    <source>
        <dbReference type="ARBA" id="ARBA00008465"/>
    </source>
</evidence>
<evidence type="ECO:0000256" key="8">
    <source>
        <dbReference type="ARBA" id="ARBA00023285"/>
    </source>
</evidence>
<dbReference type="GO" id="GO:0019678">
    <property type="term" value="P:propionate metabolic process, methylmalonyl pathway"/>
    <property type="evidence" value="ECO:0007669"/>
    <property type="project" value="TreeGrafter"/>
</dbReference>
<evidence type="ECO:0000259" key="10">
    <source>
        <dbReference type="Pfam" id="PF01642"/>
    </source>
</evidence>
<name>A0A3G8JH92_9ACTN</name>
<evidence type="ECO:0000256" key="2">
    <source>
        <dbReference type="ARBA" id="ARBA00001922"/>
    </source>
</evidence>
<evidence type="ECO:0000256" key="4">
    <source>
        <dbReference type="ARBA" id="ARBA00011870"/>
    </source>
</evidence>
<keyword evidence="8" id="KW-0170">Cobalt</keyword>
<dbReference type="InterPro" id="IPR058549">
    <property type="entry name" value="MeMalonylCoA_mutase_a/b_site"/>
</dbReference>
<dbReference type="Gene3D" id="3.40.50.280">
    <property type="entry name" value="Cobalamin-binding domain"/>
    <property type="match status" value="1"/>
</dbReference>
<organism evidence="11 12">
    <name type="scientific">Gordonia insulae</name>
    <dbReference type="NCBI Taxonomy" id="2420509"/>
    <lineage>
        <taxon>Bacteria</taxon>
        <taxon>Bacillati</taxon>
        <taxon>Actinomycetota</taxon>
        <taxon>Actinomycetes</taxon>
        <taxon>Mycobacteriales</taxon>
        <taxon>Gordoniaceae</taxon>
        <taxon>Gordonia</taxon>
    </lineage>
</organism>
<sequence length="664" mass="68692">MWGPSERSAKVGYALDPSITEVSRPMSQTTASKSDRSGRSLDEAYQAWSDAATAVLAKSRRSTVEELPASAEELLSTATLDGLTIRPLYTRKDETAESGLPGGFPFVRGADPDRDVALGWRVTERFGDDATPVADVNGSILDALSHGASGLWLSVGAGIAPDDLAAVLEGVYLDLIPVTLDAGADGLTAARALLDARVRATDAPEAAAPTVATITSLGLSPLTATFSGRPTVDIDAATALATDVPAGVRAFRVDGTDFATAGADNGLELALLAAAAVTHLRDLTAAGLSAADAVRQITFAVSADDDQFATIAKFRALRKIWARVTEVVGAPEVGAAVTHGITDLSMQSQRDPWVNMLRTTIAAFGAGVGGADQVTVLGYDAAIPPDRRTSSAAFSRRIARNTQLLLLEESNIGRVLDPAGGSWFVESLTDELASAAWTVFGEIETVGGYRAALDSGWITDRVGAALARRDESVAHRRTSVTGVNEFPNLDEKPLGADVADTVDVPLGAPRLARVGRGYEELRDRSDAVLADTGRRPAVLLLPLGSVAEHNGRTTFVANLLAAGGISAVNPGPLTADGIAAAVADAGSPIAVICGTKQRYAEDGIAALAAARSAGLTAVLLAGPDKEWPDADDRPDGSLRVGIDAVATLRDLLDQLTHETAGATS</sequence>
<dbReference type="SUPFAM" id="SSF52242">
    <property type="entry name" value="Cobalamin (vitamin B12)-binding domain"/>
    <property type="match status" value="1"/>
</dbReference>
<gene>
    <name evidence="11" type="primary">mutA</name>
    <name evidence="11" type="ORF">D7316_00948</name>
</gene>
<comment type="subunit">
    <text evidence="4">Heterodimer of an alpha and a beta chain.</text>
</comment>
<evidence type="ECO:0000256" key="7">
    <source>
        <dbReference type="ARBA" id="ARBA00023235"/>
    </source>
</evidence>
<comment type="catalytic activity">
    <reaction evidence="1">
        <text>(R)-methylmalonyl-CoA = succinyl-CoA</text>
        <dbReference type="Rhea" id="RHEA:22888"/>
        <dbReference type="ChEBI" id="CHEBI:57292"/>
        <dbReference type="ChEBI" id="CHEBI:57326"/>
        <dbReference type="EC" id="5.4.99.2"/>
    </reaction>
</comment>
<dbReference type="Proteomes" id="UP000271469">
    <property type="component" value="Chromosome"/>
</dbReference>
<dbReference type="SUPFAM" id="SSF51703">
    <property type="entry name" value="Cobalamin (vitamin B12)-dependent enzymes"/>
    <property type="match status" value="1"/>
</dbReference>
<dbReference type="GO" id="GO:0005737">
    <property type="term" value="C:cytoplasm"/>
    <property type="evidence" value="ECO:0007669"/>
    <property type="project" value="TreeGrafter"/>
</dbReference>
<dbReference type="KEGG" id="gom:D7316_00948"/>
<protein>
    <recommendedName>
        <fullName evidence="5">methylmalonyl-CoA mutase</fullName>
        <ecNumber evidence="5">5.4.99.2</ecNumber>
    </recommendedName>
</protein>
<dbReference type="GO" id="GO:0046872">
    <property type="term" value="F:metal ion binding"/>
    <property type="evidence" value="ECO:0007669"/>
    <property type="project" value="InterPro"/>
</dbReference>
<dbReference type="EMBL" id="CP033972">
    <property type="protein sequence ID" value="AZG44364.1"/>
    <property type="molecule type" value="Genomic_DNA"/>
</dbReference>
<evidence type="ECO:0000313" key="11">
    <source>
        <dbReference type="EMBL" id="AZG44364.1"/>
    </source>
</evidence>
<evidence type="ECO:0000313" key="12">
    <source>
        <dbReference type="Proteomes" id="UP000271469"/>
    </source>
</evidence>
<evidence type="ECO:0000256" key="9">
    <source>
        <dbReference type="SAM" id="MobiDB-lite"/>
    </source>
</evidence>
<feature type="domain" description="Methylmalonyl-CoA mutase alpha/beta chain catalytic" evidence="10">
    <location>
        <begin position="163"/>
        <end position="500"/>
    </location>
</feature>
<dbReference type="InterPro" id="IPR006099">
    <property type="entry name" value="MeMalonylCoA_mutase_a/b_cat"/>
</dbReference>
<dbReference type="AlphaFoldDB" id="A0A3G8JH92"/>
<evidence type="ECO:0000256" key="6">
    <source>
        <dbReference type="ARBA" id="ARBA00022628"/>
    </source>
</evidence>
<dbReference type="EC" id="5.4.99.2" evidence="5"/>
<evidence type="ECO:0000256" key="1">
    <source>
        <dbReference type="ARBA" id="ARBA00000290"/>
    </source>
</evidence>
<accession>A0A3G8JH92</accession>
<proteinExistence type="inferred from homology"/>
<dbReference type="InterPro" id="IPR036724">
    <property type="entry name" value="Cobalamin-bd_sf"/>
</dbReference>
<comment type="similarity">
    <text evidence="3">Belongs to the methylmalonyl-CoA mutase family.</text>
</comment>
<dbReference type="PANTHER" id="PTHR48101">
    <property type="entry name" value="METHYLMALONYL-COA MUTASE, MITOCHONDRIAL-RELATED"/>
    <property type="match status" value="1"/>
</dbReference>
<dbReference type="GO" id="GO:0031419">
    <property type="term" value="F:cobalamin binding"/>
    <property type="evidence" value="ECO:0007669"/>
    <property type="project" value="UniProtKB-KW"/>
</dbReference>
<keyword evidence="6" id="KW-0846">Cobalamin</keyword>
<dbReference type="Gene3D" id="3.20.20.240">
    <property type="entry name" value="Methylmalonyl-CoA mutase"/>
    <property type="match status" value="1"/>
</dbReference>
<dbReference type="PANTHER" id="PTHR48101:SF4">
    <property type="entry name" value="METHYLMALONYL-COA MUTASE, MITOCHONDRIAL"/>
    <property type="match status" value="1"/>
</dbReference>
<dbReference type="InterPro" id="IPR016176">
    <property type="entry name" value="Cbl-dep_enz_cat"/>
</dbReference>
<dbReference type="PROSITE" id="PS00544">
    <property type="entry name" value="METMALONYL_COA_MUTASE"/>
    <property type="match status" value="1"/>
</dbReference>
<comment type="cofactor">
    <cofactor evidence="2">
        <name>adenosylcob(III)alamin</name>
        <dbReference type="ChEBI" id="CHEBI:18408"/>
    </cofactor>
</comment>